<keyword evidence="6" id="KW-1185">Reference proteome</keyword>
<dbReference type="Pfam" id="PF13561">
    <property type="entry name" value="adh_short_C2"/>
    <property type="match status" value="1"/>
</dbReference>
<dbReference type="PANTHER" id="PTHR24321:SF8">
    <property type="entry name" value="ESTRADIOL 17-BETA-DEHYDROGENASE 8-RELATED"/>
    <property type="match status" value="1"/>
</dbReference>
<dbReference type="Gene3D" id="3.40.50.720">
    <property type="entry name" value="NAD(P)-binding Rossmann-like Domain"/>
    <property type="match status" value="1"/>
</dbReference>
<dbReference type="InterPro" id="IPR002347">
    <property type="entry name" value="SDR_fam"/>
</dbReference>
<dbReference type="FunFam" id="3.40.50.720:FF:000084">
    <property type="entry name" value="Short-chain dehydrogenase reductase"/>
    <property type="match status" value="1"/>
</dbReference>
<dbReference type="PRINTS" id="PR00080">
    <property type="entry name" value="SDRFAMILY"/>
</dbReference>
<evidence type="ECO:0000256" key="3">
    <source>
        <dbReference type="ARBA" id="ARBA00023027"/>
    </source>
</evidence>
<name>A0A7D6E8I2_9MYCO</name>
<comment type="similarity">
    <text evidence="1">Belongs to the short-chain dehydrogenases/reductases (SDR) family.</text>
</comment>
<reference evidence="5 6" key="2">
    <citation type="submission" date="2020-07" db="EMBL/GenBank/DDBJ databases">
        <authorList>
            <person name="Yu X."/>
        </authorList>
    </citation>
    <scope>NUCLEOTIDE SEQUENCE [LARGE SCALE GENOMIC DNA]</scope>
    <source>
        <strain evidence="6">24</strain>
    </source>
</reference>
<dbReference type="InterPro" id="IPR020904">
    <property type="entry name" value="Sc_DH/Rdtase_CS"/>
</dbReference>
<reference evidence="6" key="1">
    <citation type="submission" date="2020-07" db="EMBL/GenBank/DDBJ databases">
        <title>Description of Mycobacterium gordonae subsp. intergordonae subsp.nov. and Mycobacterium gordonae subsp. gordonae subsp. nov.</title>
        <authorList>
            <person name="Yu X."/>
        </authorList>
    </citation>
    <scope>NUCLEOTIDE SEQUENCE [LARGE SCALE GENOMIC DNA]</scope>
    <source>
        <strain evidence="6">24</strain>
    </source>
</reference>
<dbReference type="SMART" id="SM00822">
    <property type="entry name" value="PKS_KR"/>
    <property type="match status" value="1"/>
</dbReference>
<evidence type="ECO:0000313" key="6">
    <source>
        <dbReference type="Proteomes" id="UP000510682"/>
    </source>
</evidence>
<dbReference type="SUPFAM" id="SSF51735">
    <property type="entry name" value="NAD(P)-binding Rossmann-fold domains"/>
    <property type="match status" value="1"/>
</dbReference>
<dbReference type="PANTHER" id="PTHR24321">
    <property type="entry name" value="DEHYDROGENASES, SHORT CHAIN"/>
    <property type="match status" value="1"/>
</dbReference>
<dbReference type="InterPro" id="IPR036291">
    <property type="entry name" value="NAD(P)-bd_dom_sf"/>
</dbReference>
<reference evidence="6" key="3">
    <citation type="submission" date="2023-07" db="EMBL/GenBank/DDBJ databases">
        <title>Description of Mycobacterium gordonae subsp. intergordonae subsp.nov. and Mycobacterium gordonae subsp. gordonae subsp. nov.</title>
        <authorList>
            <person name="Huang H."/>
        </authorList>
    </citation>
    <scope>NUCLEOTIDE SEQUENCE [LARGE SCALE GENOMIC DNA]</scope>
    <source>
        <strain evidence="6">24</strain>
    </source>
</reference>
<keyword evidence="3" id="KW-0520">NAD</keyword>
<sequence>MMVTGSTRGIGQAICERFAAEGASVVVTGRSTDDGRRVAAAIRERGGRAAFTPMDIAVENDVQEAVRFAVENFGGLTTLINNAAPSEMVTPGIGFDQPVADLSAERFAQIINVGLVGTVHAYRHALPVIRDSGGGSVVTISSATSIQGAPGLPAYSATKGALNALTRQIAVDYGADGIRVNALVVGFVMSGDIANSLDAHPEFGKALRESILTRTGRPEDVAAAAVFLASDDAEFITGACLVVDGGLSVKIHVPTLAPVQ</sequence>
<keyword evidence="2" id="KW-0560">Oxidoreductase</keyword>
<dbReference type="GO" id="GO:0016491">
    <property type="term" value="F:oxidoreductase activity"/>
    <property type="evidence" value="ECO:0007669"/>
    <property type="project" value="UniProtKB-KW"/>
</dbReference>
<dbReference type="CDD" id="cd05233">
    <property type="entry name" value="SDR_c"/>
    <property type="match status" value="1"/>
</dbReference>
<dbReference type="PRINTS" id="PR00081">
    <property type="entry name" value="GDHRDH"/>
</dbReference>
<dbReference type="Proteomes" id="UP000510682">
    <property type="component" value="Chromosome"/>
</dbReference>
<dbReference type="AlphaFoldDB" id="A0A7D6E8I2"/>
<dbReference type="InterPro" id="IPR057326">
    <property type="entry name" value="KR_dom"/>
</dbReference>
<dbReference type="PROSITE" id="PS00061">
    <property type="entry name" value="ADH_SHORT"/>
    <property type="match status" value="1"/>
</dbReference>
<dbReference type="KEGG" id="mgor:H0P51_09705"/>
<feature type="domain" description="Ketoreductase" evidence="4">
    <location>
        <begin position="2"/>
        <end position="181"/>
    </location>
</feature>
<evidence type="ECO:0000259" key="4">
    <source>
        <dbReference type="SMART" id="SM00822"/>
    </source>
</evidence>
<evidence type="ECO:0000313" key="5">
    <source>
        <dbReference type="EMBL" id="QLL09123.1"/>
    </source>
</evidence>
<protein>
    <submittedName>
        <fullName evidence="5">SDR family oxidoreductase</fullName>
    </submittedName>
</protein>
<dbReference type="EMBL" id="CP059165">
    <property type="protein sequence ID" value="QLL09123.1"/>
    <property type="molecule type" value="Genomic_DNA"/>
</dbReference>
<evidence type="ECO:0000256" key="2">
    <source>
        <dbReference type="ARBA" id="ARBA00023002"/>
    </source>
</evidence>
<gene>
    <name evidence="5" type="ORF">H0P51_09705</name>
</gene>
<proteinExistence type="inferred from homology"/>
<evidence type="ECO:0000256" key="1">
    <source>
        <dbReference type="ARBA" id="ARBA00006484"/>
    </source>
</evidence>
<accession>A0A7D6E8I2</accession>
<organism evidence="5 6">
    <name type="scientific">Mycobacterium vicinigordonae</name>
    <dbReference type="NCBI Taxonomy" id="1719132"/>
    <lineage>
        <taxon>Bacteria</taxon>
        <taxon>Bacillati</taxon>
        <taxon>Actinomycetota</taxon>
        <taxon>Actinomycetes</taxon>
        <taxon>Mycobacteriales</taxon>
        <taxon>Mycobacteriaceae</taxon>
        <taxon>Mycobacterium</taxon>
    </lineage>
</organism>